<dbReference type="PANTHER" id="PTHR43790">
    <property type="entry name" value="CARBOHYDRATE TRANSPORT ATP-BINDING PROTEIN MG119-RELATED"/>
    <property type="match status" value="1"/>
</dbReference>
<dbReference type="EMBL" id="NFKP01000019">
    <property type="protein sequence ID" value="OUP68361.1"/>
    <property type="molecule type" value="Genomic_DNA"/>
</dbReference>
<keyword evidence="5" id="KW-0677">Repeat</keyword>
<name>A0A1Y4MLB4_9FIRM</name>
<evidence type="ECO:0000313" key="11">
    <source>
        <dbReference type="EMBL" id="OUP68361.1"/>
    </source>
</evidence>
<feature type="domain" description="ABC transporter" evidence="10">
    <location>
        <begin position="258"/>
        <end position="504"/>
    </location>
</feature>
<evidence type="ECO:0000256" key="9">
    <source>
        <dbReference type="ARBA" id="ARBA00023136"/>
    </source>
</evidence>
<dbReference type="InterPro" id="IPR003593">
    <property type="entry name" value="AAA+_ATPase"/>
</dbReference>
<keyword evidence="7 11" id="KW-0067">ATP-binding</keyword>
<dbReference type="AlphaFoldDB" id="A0A1Y4MLB4"/>
<dbReference type="Proteomes" id="UP000196386">
    <property type="component" value="Unassembled WGS sequence"/>
</dbReference>
<keyword evidence="4" id="KW-0762">Sugar transport</keyword>
<organism evidence="11 12">
    <name type="scientific">Anaerotruncus colihominis</name>
    <dbReference type="NCBI Taxonomy" id="169435"/>
    <lineage>
        <taxon>Bacteria</taxon>
        <taxon>Bacillati</taxon>
        <taxon>Bacillota</taxon>
        <taxon>Clostridia</taxon>
        <taxon>Eubacteriales</taxon>
        <taxon>Oscillospiraceae</taxon>
        <taxon>Anaerotruncus</taxon>
    </lineage>
</organism>
<dbReference type="PANTHER" id="PTHR43790:SF1">
    <property type="entry name" value="XYLOSE IMPORT ATP-BINDING PROTEIN XYLG"/>
    <property type="match status" value="1"/>
</dbReference>
<accession>A0A1Y4MLB4</accession>
<keyword evidence="8" id="KW-1278">Translocase</keyword>
<feature type="domain" description="ABC transporter" evidence="10">
    <location>
        <begin position="6"/>
        <end position="241"/>
    </location>
</feature>
<dbReference type="CDD" id="cd03216">
    <property type="entry name" value="ABC_Carb_Monos_I"/>
    <property type="match status" value="1"/>
</dbReference>
<keyword evidence="3" id="KW-1003">Cell membrane</keyword>
<dbReference type="InterPro" id="IPR050107">
    <property type="entry name" value="ABC_carbohydrate_import_ATPase"/>
</dbReference>
<dbReference type="GO" id="GO:0005524">
    <property type="term" value="F:ATP binding"/>
    <property type="evidence" value="ECO:0007669"/>
    <property type="project" value="UniProtKB-KW"/>
</dbReference>
<evidence type="ECO:0000256" key="7">
    <source>
        <dbReference type="ARBA" id="ARBA00022840"/>
    </source>
</evidence>
<evidence type="ECO:0000259" key="10">
    <source>
        <dbReference type="PROSITE" id="PS50893"/>
    </source>
</evidence>
<dbReference type="Gene3D" id="3.40.50.300">
    <property type="entry name" value="P-loop containing nucleotide triphosphate hydrolases"/>
    <property type="match status" value="2"/>
</dbReference>
<dbReference type="PROSITE" id="PS50893">
    <property type="entry name" value="ABC_TRANSPORTER_2"/>
    <property type="match status" value="2"/>
</dbReference>
<comment type="subcellular location">
    <subcellularLocation>
        <location evidence="1">Cell membrane</location>
        <topology evidence="1">Peripheral membrane protein</topology>
    </subcellularLocation>
</comment>
<dbReference type="FunFam" id="3.40.50.300:FF:000127">
    <property type="entry name" value="Ribose import ATP-binding protein RbsA"/>
    <property type="match status" value="1"/>
</dbReference>
<dbReference type="InterPro" id="IPR027417">
    <property type="entry name" value="P-loop_NTPase"/>
</dbReference>
<protein>
    <submittedName>
        <fullName evidence="11">ABC transporter ATP-binding protein</fullName>
    </submittedName>
</protein>
<dbReference type="SMART" id="SM00382">
    <property type="entry name" value="AAA"/>
    <property type="match status" value="2"/>
</dbReference>
<gene>
    <name evidence="11" type="ORF">B5F11_14090</name>
</gene>
<evidence type="ECO:0000313" key="12">
    <source>
        <dbReference type="Proteomes" id="UP000196386"/>
    </source>
</evidence>
<dbReference type="PROSITE" id="PS00211">
    <property type="entry name" value="ABC_TRANSPORTER_1"/>
    <property type="match status" value="1"/>
</dbReference>
<sequence>MEDYVLQMNHITKLFPGVKALDDVTLGVRRGEVHALVGENGAGKSTLMKVLSGEYTDYTGELILNGEKVRFKGIKESEAAGVAIIHQELGLIQTLNVCENIFLGDEVCQNGLIDWDFEYERAKKLLDELKLKVNPRTVVGNLGIGQQQLVEIAKALNKNCKILILDEPTAPLPEDDSENLLNLMRGLRDKGISIIFISHKLGEVLSIADTVTILRDGQTVETRPAEEYSQDTLISGMVGRELKTLFEPRCCTIGEVALRVSDWSVFDGINNKWIVRDINLEVREGEVVGLAGMIGAGRTELGMSIFGALQGSITGKMEYKGRQRARFKNSNEAIKAGVFYSSEDRKRYGLVLTSDIAYNASLSSLDKYINGGFFINRDKEYGKVKEMVKKLRVKTPSILQRVGNLSGGNQQKVCLAKALMTEPKVLILDEATRGIDIGAKTEIYQLINQMADQGIAVIMISSELPEILGMSDRIYVMREGRISAEFDNSARKITQEDVALAATGGVTT</sequence>
<evidence type="ECO:0000256" key="2">
    <source>
        <dbReference type="ARBA" id="ARBA00022448"/>
    </source>
</evidence>
<proteinExistence type="predicted"/>
<reference evidence="12" key="1">
    <citation type="submission" date="2017-04" db="EMBL/GenBank/DDBJ databases">
        <title>Function of individual gut microbiota members based on whole genome sequencing of pure cultures obtained from chicken caecum.</title>
        <authorList>
            <person name="Medvecky M."/>
            <person name="Cejkova D."/>
            <person name="Polansky O."/>
            <person name="Karasova D."/>
            <person name="Kubasova T."/>
            <person name="Cizek A."/>
            <person name="Rychlik I."/>
        </authorList>
    </citation>
    <scope>NUCLEOTIDE SEQUENCE [LARGE SCALE GENOMIC DNA]</scope>
    <source>
        <strain evidence="12">An175</strain>
    </source>
</reference>
<keyword evidence="9" id="KW-0472">Membrane</keyword>
<dbReference type="CDD" id="cd03215">
    <property type="entry name" value="ABC_Carb_Monos_II"/>
    <property type="match status" value="1"/>
</dbReference>
<evidence type="ECO:0000256" key="3">
    <source>
        <dbReference type="ARBA" id="ARBA00022475"/>
    </source>
</evidence>
<evidence type="ECO:0000256" key="8">
    <source>
        <dbReference type="ARBA" id="ARBA00022967"/>
    </source>
</evidence>
<dbReference type="Pfam" id="PF00005">
    <property type="entry name" value="ABC_tran"/>
    <property type="match status" value="2"/>
</dbReference>
<keyword evidence="6" id="KW-0547">Nucleotide-binding</keyword>
<dbReference type="GO" id="GO:0016887">
    <property type="term" value="F:ATP hydrolysis activity"/>
    <property type="evidence" value="ECO:0007669"/>
    <property type="project" value="InterPro"/>
</dbReference>
<keyword evidence="2" id="KW-0813">Transport</keyword>
<evidence type="ECO:0000256" key="1">
    <source>
        <dbReference type="ARBA" id="ARBA00004202"/>
    </source>
</evidence>
<evidence type="ECO:0000256" key="4">
    <source>
        <dbReference type="ARBA" id="ARBA00022597"/>
    </source>
</evidence>
<dbReference type="SUPFAM" id="SSF52540">
    <property type="entry name" value="P-loop containing nucleoside triphosphate hydrolases"/>
    <property type="match status" value="2"/>
</dbReference>
<comment type="caution">
    <text evidence="11">The sequence shown here is derived from an EMBL/GenBank/DDBJ whole genome shotgun (WGS) entry which is preliminary data.</text>
</comment>
<evidence type="ECO:0000256" key="5">
    <source>
        <dbReference type="ARBA" id="ARBA00022737"/>
    </source>
</evidence>
<dbReference type="GO" id="GO:0005886">
    <property type="term" value="C:plasma membrane"/>
    <property type="evidence" value="ECO:0007669"/>
    <property type="project" value="UniProtKB-SubCell"/>
</dbReference>
<evidence type="ECO:0000256" key="6">
    <source>
        <dbReference type="ARBA" id="ARBA00022741"/>
    </source>
</evidence>
<dbReference type="RefSeq" id="WP_087302217.1">
    <property type="nucleotide sequence ID" value="NZ_CAJFJR010000047.1"/>
</dbReference>
<dbReference type="InterPro" id="IPR003439">
    <property type="entry name" value="ABC_transporter-like_ATP-bd"/>
</dbReference>
<dbReference type="InterPro" id="IPR017871">
    <property type="entry name" value="ABC_transporter-like_CS"/>
</dbReference>